<evidence type="ECO:0000313" key="1">
    <source>
        <dbReference type="EMBL" id="KAF3455921.1"/>
    </source>
</evidence>
<comment type="caution">
    <text evidence="1">The sequence shown here is derived from an EMBL/GenBank/DDBJ whole genome shotgun (WGS) entry which is preliminary data.</text>
</comment>
<accession>A0A8K0HNU5</accession>
<protein>
    <submittedName>
        <fullName evidence="1">Uncharacterized protein</fullName>
    </submittedName>
</protein>
<name>A0A8K0HNU5_9ROSA</name>
<reference evidence="1" key="1">
    <citation type="submission" date="2020-03" db="EMBL/GenBank/DDBJ databases">
        <title>A high-quality chromosome-level genome assembly of a woody plant with both climbing and erect habits, Rhamnella rubrinervis.</title>
        <authorList>
            <person name="Lu Z."/>
            <person name="Yang Y."/>
            <person name="Zhu X."/>
            <person name="Sun Y."/>
        </authorList>
    </citation>
    <scope>NUCLEOTIDE SEQUENCE</scope>
    <source>
        <strain evidence="1">BYM</strain>
        <tissue evidence="1">Leaf</tissue>
    </source>
</reference>
<dbReference type="Proteomes" id="UP000796880">
    <property type="component" value="Unassembled WGS sequence"/>
</dbReference>
<evidence type="ECO:0000313" key="2">
    <source>
        <dbReference type="Proteomes" id="UP000796880"/>
    </source>
</evidence>
<proteinExistence type="predicted"/>
<sequence length="314" mass="35578">MARYHLLPDLKPLAPTQMLGKDLLIGISDSGRLSFLPFCNEMHRSGSVKFLETFSLTCWKLRCVGHSILYIWLETLRLGTKGGKAKNAEPADEVLKKAQALFLDRLSELVNASSLQKIHHSSLLVVGLEEKDKWWKEVPDQGLCRSGGFAQVYKAYVKNNPGEVVALNVMSNYIAYDEKEDGRECREKHGAESDSEMIMDSMLQHRVGYIRLVCKDVQTLDDGLFALVNCIHVSVQVYVDGTTTVSTHERRASIREFYAIIYPSLQQLQRSVTDTEDKKQKAVCMESTEEEMMKSREAKSNNIFESLRLTGFKT</sequence>
<gene>
    <name evidence="1" type="ORF">FNV43_RR00564</name>
</gene>
<dbReference type="EMBL" id="VOIH02000001">
    <property type="protein sequence ID" value="KAF3455921.1"/>
    <property type="molecule type" value="Genomic_DNA"/>
</dbReference>
<organism evidence="1 2">
    <name type="scientific">Rhamnella rubrinervis</name>
    <dbReference type="NCBI Taxonomy" id="2594499"/>
    <lineage>
        <taxon>Eukaryota</taxon>
        <taxon>Viridiplantae</taxon>
        <taxon>Streptophyta</taxon>
        <taxon>Embryophyta</taxon>
        <taxon>Tracheophyta</taxon>
        <taxon>Spermatophyta</taxon>
        <taxon>Magnoliopsida</taxon>
        <taxon>eudicotyledons</taxon>
        <taxon>Gunneridae</taxon>
        <taxon>Pentapetalae</taxon>
        <taxon>rosids</taxon>
        <taxon>fabids</taxon>
        <taxon>Rosales</taxon>
        <taxon>Rhamnaceae</taxon>
        <taxon>rhamnoid group</taxon>
        <taxon>Rhamneae</taxon>
        <taxon>Rhamnella</taxon>
    </lineage>
</organism>
<keyword evidence="2" id="KW-1185">Reference proteome</keyword>
<dbReference type="AlphaFoldDB" id="A0A8K0HNU5"/>